<keyword evidence="2" id="KW-1185">Reference proteome</keyword>
<organism evidence="1 2">
    <name type="scientific">Paenibacillus macerans</name>
    <name type="common">Bacillus macerans</name>
    <dbReference type="NCBI Taxonomy" id="44252"/>
    <lineage>
        <taxon>Bacteria</taxon>
        <taxon>Bacillati</taxon>
        <taxon>Bacillota</taxon>
        <taxon>Bacilli</taxon>
        <taxon>Bacillales</taxon>
        <taxon>Paenibacillaceae</taxon>
        <taxon>Paenibacillus</taxon>
    </lineage>
</organism>
<dbReference type="RefSeq" id="WP_036626019.1">
    <property type="nucleotide sequence ID" value="NZ_JAKOBR010000029.1"/>
</dbReference>
<name>A0A090Z9E2_PAEMA</name>
<dbReference type="OrthoDB" id="10002810at2"/>
<protein>
    <submittedName>
        <fullName evidence="1">Uncharacterized protein</fullName>
    </submittedName>
</protein>
<sequence length="141" mass="16030">MNNALPISRVARLYEVLAHIKSFPTPIKPVAIMAGIDEDDIRDLIAPSLYTVIDDHIQHINAMKHLESVTIVDADFLYRTNGVASYVKDGRPAWLFVDGYEDRSNLRLDMLAWWLGAALDGSSDPYKPWTKDDALRRFDNQ</sequence>
<dbReference type="GeneID" id="77009473"/>
<dbReference type="Proteomes" id="UP000029278">
    <property type="component" value="Unassembled WGS sequence"/>
</dbReference>
<dbReference type="AlphaFoldDB" id="A0A090Z9E2"/>
<reference evidence="1 2" key="1">
    <citation type="submission" date="2014-04" db="EMBL/GenBank/DDBJ databases">
        <authorList>
            <person name="Bishop-Lilly K.A."/>
            <person name="Broomall S.M."/>
            <person name="Chain P.S."/>
            <person name="Chertkov O."/>
            <person name="Coyne S.R."/>
            <person name="Daligault H.E."/>
            <person name="Davenport K.W."/>
            <person name="Erkkila T."/>
            <person name="Frey K.G."/>
            <person name="Gibbons H.S."/>
            <person name="Gu W."/>
            <person name="Jaissle J."/>
            <person name="Johnson S.L."/>
            <person name="Koroleva G.I."/>
            <person name="Ladner J.T."/>
            <person name="Lo C.-C."/>
            <person name="Minogue T.D."/>
            <person name="Munk C."/>
            <person name="Palacios G.F."/>
            <person name="Redden C.L."/>
            <person name="Rosenzweig C.N."/>
            <person name="Scholz M.B."/>
            <person name="Teshima H."/>
            <person name="Xu Y."/>
        </authorList>
    </citation>
    <scope>NUCLEOTIDE SEQUENCE [LARGE SCALE GENOMIC DNA]</scope>
    <source>
        <strain evidence="1 2">8244</strain>
    </source>
</reference>
<dbReference type="EMBL" id="JMQA01000035">
    <property type="protein sequence ID" value="KFN07247.1"/>
    <property type="molecule type" value="Genomic_DNA"/>
</dbReference>
<gene>
    <name evidence="1" type="ORF">DJ90_5692</name>
</gene>
<dbReference type="STRING" id="44252.DJ90_5692"/>
<accession>A0A090Z9E2</accession>
<evidence type="ECO:0000313" key="1">
    <source>
        <dbReference type="EMBL" id="KFN07247.1"/>
    </source>
</evidence>
<dbReference type="PATRIC" id="fig|44252.3.peg.3925"/>
<evidence type="ECO:0000313" key="2">
    <source>
        <dbReference type="Proteomes" id="UP000029278"/>
    </source>
</evidence>
<comment type="caution">
    <text evidence="1">The sequence shown here is derived from an EMBL/GenBank/DDBJ whole genome shotgun (WGS) entry which is preliminary data.</text>
</comment>
<proteinExistence type="predicted"/>
<dbReference type="HOGENOM" id="CLU_1823452_0_0_9"/>